<reference evidence="1" key="1">
    <citation type="journal article" date="2014" name="Front. Microbiol.">
        <title>High frequency of phylogenetically diverse reductive dehalogenase-homologous genes in deep subseafloor sedimentary metagenomes.</title>
        <authorList>
            <person name="Kawai M."/>
            <person name="Futagami T."/>
            <person name="Toyoda A."/>
            <person name="Takaki Y."/>
            <person name="Nishi S."/>
            <person name="Hori S."/>
            <person name="Arai W."/>
            <person name="Tsubouchi T."/>
            <person name="Morono Y."/>
            <person name="Uchiyama I."/>
            <person name="Ito T."/>
            <person name="Fujiyama A."/>
            <person name="Inagaki F."/>
            <person name="Takami H."/>
        </authorList>
    </citation>
    <scope>NUCLEOTIDE SEQUENCE</scope>
    <source>
        <strain evidence="1">Expedition CK06-06</strain>
    </source>
</reference>
<proteinExistence type="predicted"/>
<gene>
    <name evidence="1" type="ORF">S01H1_69909</name>
</gene>
<sequence length="220" mass="24344">MDYHPWYDIPTGNYESDVFDAVVDVRWSMVSWDWELYDGEDGATIIGNEGYIKVKIGVADDPAGPWAWSEGVTNSGGSLLPSSFSGGRYAKYSAELVTSRLDVTPVLKSIRLWYEYNALDGSFDYSTVAAKGPIVYARIGWRAEVPPGTTLTISVSRANGLPGTWIEANNGLSVIFASHPEALDSSLKDRFCVRVEMKSFDTSMTPRLYHIEMSFMSTPP</sequence>
<comment type="caution">
    <text evidence="1">The sequence shown here is derived from an EMBL/GenBank/DDBJ whole genome shotgun (WGS) entry which is preliminary data.</text>
</comment>
<protein>
    <submittedName>
        <fullName evidence="1">Uncharacterized protein</fullName>
    </submittedName>
</protein>
<dbReference type="EMBL" id="BARS01046440">
    <property type="protein sequence ID" value="GAG29555.1"/>
    <property type="molecule type" value="Genomic_DNA"/>
</dbReference>
<name>X0WFW9_9ZZZZ</name>
<accession>X0WFW9</accession>
<dbReference type="AlphaFoldDB" id="X0WFW9"/>
<evidence type="ECO:0000313" key="1">
    <source>
        <dbReference type="EMBL" id="GAG29555.1"/>
    </source>
</evidence>
<organism evidence="1">
    <name type="scientific">marine sediment metagenome</name>
    <dbReference type="NCBI Taxonomy" id="412755"/>
    <lineage>
        <taxon>unclassified sequences</taxon>
        <taxon>metagenomes</taxon>
        <taxon>ecological metagenomes</taxon>
    </lineage>
</organism>